<reference evidence="1 2" key="1">
    <citation type="submission" date="2019-12" db="EMBL/GenBank/DDBJ databases">
        <authorList>
            <person name="Alioto T."/>
            <person name="Alioto T."/>
            <person name="Gomez Garrido J."/>
        </authorList>
    </citation>
    <scope>NUCLEOTIDE SEQUENCE [LARGE SCALE GENOMIC DNA]</scope>
</reference>
<dbReference type="Gramene" id="OE9A062243T1">
    <property type="protein sequence ID" value="OE9A062243C1"/>
    <property type="gene ID" value="OE9A062243"/>
</dbReference>
<sequence>MQSTYTDSYNLGHGDVDSVPKCLGGYDIGACHEPSLALQYLSTNTRKDGGFQSVDELHLAKQGRAIHSRDNCYLGKKYGHLSSGDKLNLDEFVGPIDRKMYKYNWKDKLLTFKSKLRGDVDHTMSSSWNRDYARGHLVSPIGKTYMCHQMVQD</sequence>
<comment type="caution">
    <text evidence="1">The sequence shown here is derived from an EMBL/GenBank/DDBJ whole genome shotgun (WGS) entry which is preliminary data.</text>
</comment>
<gene>
    <name evidence="1" type="ORF">OLEA9_A062243</name>
</gene>
<evidence type="ECO:0000313" key="2">
    <source>
        <dbReference type="Proteomes" id="UP000594638"/>
    </source>
</evidence>
<name>A0A8S0QKC4_OLEEU</name>
<accession>A0A8S0QKC4</accession>
<dbReference type="AlphaFoldDB" id="A0A8S0QKC4"/>
<dbReference type="EMBL" id="CACTIH010001855">
    <property type="protein sequence ID" value="CAA2966160.1"/>
    <property type="molecule type" value="Genomic_DNA"/>
</dbReference>
<organism evidence="1 2">
    <name type="scientific">Olea europaea subsp. europaea</name>
    <dbReference type="NCBI Taxonomy" id="158383"/>
    <lineage>
        <taxon>Eukaryota</taxon>
        <taxon>Viridiplantae</taxon>
        <taxon>Streptophyta</taxon>
        <taxon>Embryophyta</taxon>
        <taxon>Tracheophyta</taxon>
        <taxon>Spermatophyta</taxon>
        <taxon>Magnoliopsida</taxon>
        <taxon>eudicotyledons</taxon>
        <taxon>Gunneridae</taxon>
        <taxon>Pentapetalae</taxon>
        <taxon>asterids</taxon>
        <taxon>lamiids</taxon>
        <taxon>Lamiales</taxon>
        <taxon>Oleaceae</taxon>
        <taxon>Oleeae</taxon>
        <taxon>Olea</taxon>
    </lineage>
</organism>
<protein>
    <submittedName>
        <fullName evidence="1">Uncharacterized protein</fullName>
    </submittedName>
</protein>
<proteinExistence type="predicted"/>
<evidence type="ECO:0000313" key="1">
    <source>
        <dbReference type="EMBL" id="CAA2966160.1"/>
    </source>
</evidence>
<keyword evidence="2" id="KW-1185">Reference proteome</keyword>
<dbReference type="Proteomes" id="UP000594638">
    <property type="component" value="Unassembled WGS sequence"/>
</dbReference>